<proteinExistence type="predicted"/>
<keyword evidence="2" id="KW-1185">Reference proteome</keyword>
<gene>
    <name evidence="1" type="ORF">FILTAD_02325</name>
</gene>
<name>A0A3P5X696_9BACL</name>
<protein>
    <submittedName>
        <fullName evidence="1">Uncharacterized protein</fullName>
    </submittedName>
</protein>
<organism evidence="1 2">
    <name type="scientific">Filibacter tadaridae</name>
    <dbReference type="NCBI Taxonomy" id="2483811"/>
    <lineage>
        <taxon>Bacteria</taxon>
        <taxon>Bacillati</taxon>
        <taxon>Bacillota</taxon>
        <taxon>Bacilli</taxon>
        <taxon>Bacillales</taxon>
        <taxon>Caryophanaceae</taxon>
        <taxon>Filibacter</taxon>
    </lineage>
</organism>
<dbReference type="EMBL" id="UXAV01000042">
    <property type="protein sequence ID" value="VDC29773.1"/>
    <property type="molecule type" value="Genomic_DNA"/>
</dbReference>
<dbReference type="AlphaFoldDB" id="A0A3P5X696"/>
<evidence type="ECO:0000313" key="1">
    <source>
        <dbReference type="EMBL" id="VDC29773.1"/>
    </source>
</evidence>
<evidence type="ECO:0000313" key="2">
    <source>
        <dbReference type="Proteomes" id="UP000270468"/>
    </source>
</evidence>
<sequence>MIRQISSFGSQLWTMFDKFTTMVKAVNYDIEVRLEDVR</sequence>
<accession>A0A3P5X696</accession>
<reference evidence="1 2" key="1">
    <citation type="submission" date="2018-11" db="EMBL/GenBank/DDBJ databases">
        <authorList>
            <person name="Criscuolo A."/>
        </authorList>
    </citation>
    <scope>NUCLEOTIDE SEQUENCE [LARGE SCALE GENOMIC DNA]</scope>
    <source>
        <strain evidence="1">ATB-66</strain>
    </source>
</reference>
<dbReference type="Proteomes" id="UP000270468">
    <property type="component" value="Unassembled WGS sequence"/>
</dbReference>